<accession>A0A2W2D345</accession>
<sequence length="63" mass="7480">MNTLTRVINRLRRPLRIRLVGPAHQTAAALYGVAQMVDRRDDMNGRRIRIDLTIREKPLEEWR</sequence>
<keyword evidence="2" id="KW-1185">Reference proteome</keyword>
<protein>
    <submittedName>
        <fullName evidence="1">Uncharacterized protein</fullName>
    </submittedName>
</protein>
<name>A0A2W2D345_9ACTN</name>
<evidence type="ECO:0000313" key="1">
    <source>
        <dbReference type="EMBL" id="PZG00065.1"/>
    </source>
</evidence>
<evidence type="ECO:0000313" key="2">
    <source>
        <dbReference type="Proteomes" id="UP000248627"/>
    </source>
</evidence>
<dbReference type="EMBL" id="POTX01000014">
    <property type="protein sequence ID" value="PZG00065.1"/>
    <property type="molecule type" value="Genomic_DNA"/>
</dbReference>
<comment type="caution">
    <text evidence="1">The sequence shown here is derived from an EMBL/GenBank/DDBJ whole genome shotgun (WGS) entry which is preliminary data.</text>
</comment>
<organism evidence="1 2">
    <name type="scientific">Micromonospora endophytica</name>
    <dbReference type="NCBI Taxonomy" id="515350"/>
    <lineage>
        <taxon>Bacteria</taxon>
        <taxon>Bacillati</taxon>
        <taxon>Actinomycetota</taxon>
        <taxon>Actinomycetes</taxon>
        <taxon>Micromonosporales</taxon>
        <taxon>Micromonosporaceae</taxon>
        <taxon>Micromonospora</taxon>
    </lineage>
</organism>
<dbReference type="Proteomes" id="UP000248627">
    <property type="component" value="Unassembled WGS sequence"/>
</dbReference>
<dbReference type="OrthoDB" id="3396755at2"/>
<dbReference type="AlphaFoldDB" id="A0A2W2D345"/>
<gene>
    <name evidence="1" type="ORF">C1I93_03805</name>
</gene>
<reference evidence="1 2" key="1">
    <citation type="submission" date="2018-01" db="EMBL/GenBank/DDBJ databases">
        <title>Draft genome sequence of Jishengella endophytica.</title>
        <authorList>
            <person name="Sahin N."/>
            <person name="Ay H."/>
            <person name="Saygin H."/>
        </authorList>
    </citation>
    <scope>NUCLEOTIDE SEQUENCE [LARGE SCALE GENOMIC DNA]</scope>
    <source>
        <strain evidence="1 2">DSM 45430</strain>
    </source>
</reference>
<dbReference type="RefSeq" id="WP_111241807.1">
    <property type="nucleotide sequence ID" value="NZ_POTX01000014.1"/>
</dbReference>
<proteinExistence type="predicted"/>